<accession>A0A128EAV4</accession>
<keyword evidence="9 10" id="KW-0998">Cell outer membrane</keyword>
<keyword evidence="5 10" id="KW-0812">Transmembrane</keyword>
<evidence type="ECO:0000256" key="4">
    <source>
        <dbReference type="ARBA" id="ARBA00022452"/>
    </source>
</evidence>
<keyword evidence="6 12" id="KW-0732">Signal</keyword>
<evidence type="ECO:0000256" key="9">
    <source>
        <dbReference type="ARBA" id="ARBA00023237"/>
    </source>
</evidence>
<evidence type="ECO:0000256" key="3">
    <source>
        <dbReference type="ARBA" id="ARBA00022448"/>
    </source>
</evidence>
<dbReference type="OrthoDB" id="9790771at2"/>
<feature type="domain" description="TonB-dependent receptor-like beta-barrel" evidence="13">
    <location>
        <begin position="230"/>
        <end position="661"/>
    </location>
</feature>
<dbReference type="InterPro" id="IPR010917">
    <property type="entry name" value="TonB_rcpt_CS"/>
</dbReference>
<dbReference type="GO" id="GO:0015344">
    <property type="term" value="F:siderophore uptake transmembrane transporter activity"/>
    <property type="evidence" value="ECO:0007669"/>
    <property type="project" value="TreeGrafter"/>
</dbReference>
<evidence type="ECO:0000256" key="6">
    <source>
        <dbReference type="ARBA" id="ARBA00022729"/>
    </source>
</evidence>
<feature type="chain" id="PRO_5007281428" evidence="12">
    <location>
        <begin position="22"/>
        <end position="696"/>
    </location>
</feature>
<evidence type="ECO:0000256" key="5">
    <source>
        <dbReference type="ARBA" id="ARBA00022692"/>
    </source>
</evidence>
<dbReference type="PROSITE" id="PS01156">
    <property type="entry name" value="TONB_DEPENDENT_REC_2"/>
    <property type="match status" value="1"/>
</dbReference>
<gene>
    <name evidence="15" type="primary">bhuA</name>
    <name evidence="15" type="ORF">ERS672216_00196</name>
</gene>
<evidence type="ECO:0000259" key="13">
    <source>
        <dbReference type="Pfam" id="PF00593"/>
    </source>
</evidence>
<proteinExistence type="inferred from homology"/>
<feature type="domain" description="TonB-dependent receptor plug" evidence="14">
    <location>
        <begin position="39"/>
        <end position="135"/>
    </location>
</feature>
<comment type="subcellular location">
    <subcellularLocation>
        <location evidence="1 10">Cell outer membrane</location>
        <topology evidence="1 10">Multi-pass membrane protein</topology>
    </subcellularLocation>
</comment>
<comment type="similarity">
    <text evidence="2 10 11">Belongs to the TonB-dependent receptor family.</text>
</comment>
<evidence type="ECO:0000313" key="15">
    <source>
        <dbReference type="EMBL" id="CZE46100.1"/>
    </source>
</evidence>
<sequence>MGKRYLSVCASVFLLSTSLIADEKVNLDTIEVSSSSIGYNNVDAYKISTRNAEMARDILRDIPGVYIGGTNSFNQKIYMRGVNDRGLNITIDGARQRGNVFHHGADLVLDTDLLKKIDVSTGVNSVVANSGALGGSVAFKTVDASDLLEDGQVFGGKVKTGFNSNDDRISSSLALYGKISDTLELLGYVKYSDYNYGEDGHGNDIAGKGHDVSYLFKAGYSFGDSHKITLSTEHNEYKGLYPFRPEFGGTAFVDTGKIKAGERNQALLPQKMQRDTHRLNYTYNPNEFVDLDLNLYYTDHSIVRSKLPSLEMAKKAGKASLMDGGVKTYGSTLINTTKLDQGDLKHTLRYGLEVYKSISYLDSSVGLSVKGDKIVQKPNKTVGDDKATSYSVFLEDSMKIGALTMTPGVRFDYYKLDTMGEWPNRASYDFSEVSPAFALDYQFQNGIGLFGSYSKVFRGPDPIESIRLSENTAKTYKKSDALKPETGDAYEVGARYSTEFGAGHTLNFLAKYFYTDYDNLINEYASPSGVGGTTRVNAGSAKVDGVELATRGQFGNLGLGASYTHSKTKYEQTATPAQAGQAIYGGILGYSDSGDKYTFNADYYIDAADVLIGYNMIFFNSKTDKKSGYKKPAYAVHDVYATWMPSGSLKGLELNAGVYNIFDKAYYSHSQRSFGATSANDWEPGRSVRASISYKF</sequence>
<dbReference type="InterPro" id="IPR039426">
    <property type="entry name" value="TonB-dep_rcpt-like"/>
</dbReference>
<protein>
    <submittedName>
        <fullName evidence="15">TonB-dependent heme/hemoglobin receptor</fullName>
    </submittedName>
</protein>
<dbReference type="EMBL" id="FIZP01000001">
    <property type="protein sequence ID" value="CZE46100.1"/>
    <property type="molecule type" value="Genomic_DNA"/>
</dbReference>
<evidence type="ECO:0000256" key="12">
    <source>
        <dbReference type="SAM" id="SignalP"/>
    </source>
</evidence>
<keyword evidence="16" id="KW-1185">Reference proteome</keyword>
<dbReference type="InterPro" id="IPR037066">
    <property type="entry name" value="Plug_dom_sf"/>
</dbReference>
<dbReference type="Gene3D" id="2.170.130.10">
    <property type="entry name" value="TonB-dependent receptor, plug domain"/>
    <property type="match status" value="1"/>
</dbReference>
<dbReference type="PROSITE" id="PS52016">
    <property type="entry name" value="TONB_DEPENDENT_REC_3"/>
    <property type="match status" value="1"/>
</dbReference>
<organism evidence="15 16">
    <name type="scientific">Campylobacter geochelonis</name>
    <dbReference type="NCBI Taxonomy" id="1780362"/>
    <lineage>
        <taxon>Bacteria</taxon>
        <taxon>Pseudomonadati</taxon>
        <taxon>Campylobacterota</taxon>
        <taxon>Epsilonproteobacteria</taxon>
        <taxon>Campylobacterales</taxon>
        <taxon>Campylobacteraceae</taxon>
        <taxon>Campylobacter</taxon>
    </lineage>
</organism>
<dbReference type="CDD" id="cd01347">
    <property type="entry name" value="ligand_gated_channel"/>
    <property type="match status" value="1"/>
</dbReference>
<keyword evidence="8 10" id="KW-0472">Membrane</keyword>
<reference evidence="15 16" key="1">
    <citation type="submission" date="2016-02" db="EMBL/GenBank/DDBJ databases">
        <authorList>
            <consortium name="Pathogen Informatics"/>
        </authorList>
    </citation>
    <scope>NUCLEOTIDE SEQUENCE [LARGE SCALE GENOMIC DNA]</scope>
    <source>
        <strain evidence="15 16">RC20</strain>
    </source>
</reference>
<keyword evidence="7 11" id="KW-0798">TonB box</keyword>
<keyword evidence="15" id="KW-0675">Receptor</keyword>
<dbReference type="PANTHER" id="PTHR30069:SF41">
    <property type="entry name" value="HEME_HEMOPEXIN UTILIZATION PROTEIN C"/>
    <property type="match status" value="1"/>
</dbReference>
<dbReference type="SUPFAM" id="SSF56935">
    <property type="entry name" value="Porins"/>
    <property type="match status" value="1"/>
</dbReference>
<dbReference type="InterPro" id="IPR000531">
    <property type="entry name" value="Beta-barrel_TonB"/>
</dbReference>
<dbReference type="Proteomes" id="UP000069632">
    <property type="component" value="Unassembled WGS sequence"/>
</dbReference>
<dbReference type="GO" id="GO:0044718">
    <property type="term" value="P:siderophore transmembrane transport"/>
    <property type="evidence" value="ECO:0007669"/>
    <property type="project" value="TreeGrafter"/>
</dbReference>
<evidence type="ECO:0000256" key="10">
    <source>
        <dbReference type="PROSITE-ProRule" id="PRU01360"/>
    </source>
</evidence>
<dbReference type="RefSeq" id="WP_075539885.1">
    <property type="nucleotide sequence ID" value="NZ_CP053844.1"/>
</dbReference>
<dbReference type="Gene3D" id="2.40.170.20">
    <property type="entry name" value="TonB-dependent receptor, beta-barrel domain"/>
    <property type="match status" value="1"/>
</dbReference>
<evidence type="ECO:0000256" key="8">
    <source>
        <dbReference type="ARBA" id="ARBA00023136"/>
    </source>
</evidence>
<dbReference type="InterPro" id="IPR012910">
    <property type="entry name" value="Plug_dom"/>
</dbReference>
<dbReference type="GO" id="GO:0009279">
    <property type="term" value="C:cell outer membrane"/>
    <property type="evidence" value="ECO:0007669"/>
    <property type="project" value="UniProtKB-SubCell"/>
</dbReference>
<dbReference type="AlphaFoldDB" id="A0A128EAV4"/>
<dbReference type="Pfam" id="PF07715">
    <property type="entry name" value="Plug"/>
    <property type="match status" value="1"/>
</dbReference>
<feature type="signal peptide" evidence="12">
    <location>
        <begin position="1"/>
        <end position="21"/>
    </location>
</feature>
<name>A0A128EAV4_9BACT</name>
<evidence type="ECO:0000259" key="14">
    <source>
        <dbReference type="Pfam" id="PF07715"/>
    </source>
</evidence>
<dbReference type="Pfam" id="PF00593">
    <property type="entry name" value="TonB_dep_Rec_b-barrel"/>
    <property type="match status" value="1"/>
</dbReference>
<evidence type="ECO:0000313" key="16">
    <source>
        <dbReference type="Proteomes" id="UP000069632"/>
    </source>
</evidence>
<evidence type="ECO:0000256" key="2">
    <source>
        <dbReference type="ARBA" id="ARBA00009810"/>
    </source>
</evidence>
<dbReference type="PANTHER" id="PTHR30069">
    <property type="entry name" value="TONB-DEPENDENT OUTER MEMBRANE RECEPTOR"/>
    <property type="match status" value="1"/>
</dbReference>
<evidence type="ECO:0000256" key="1">
    <source>
        <dbReference type="ARBA" id="ARBA00004571"/>
    </source>
</evidence>
<keyword evidence="3 10" id="KW-0813">Transport</keyword>
<evidence type="ECO:0000256" key="7">
    <source>
        <dbReference type="ARBA" id="ARBA00023077"/>
    </source>
</evidence>
<evidence type="ECO:0000256" key="11">
    <source>
        <dbReference type="RuleBase" id="RU003357"/>
    </source>
</evidence>
<keyword evidence="4 10" id="KW-1134">Transmembrane beta strand</keyword>
<dbReference type="InterPro" id="IPR036942">
    <property type="entry name" value="Beta-barrel_TonB_sf"/>
</dbReference>